<sequence length="113" mass="13143">MKALTEWVGIWPVSCRLIQAISDPDFSRTIGLSRNRLHNLQHNAAKLGRVKHSGVRWSQQESRSFLSLANNLYPSCDTQTMVFTRLERYFPNRSAISIKTRLRVLNWQAQQDE</sequence>
<name>A0A074ZWL1_OPIVI</name>
<accession>A0A074ZWL1</accession>
<gene>
    <name evidence="1" type="ORF">T265_01939</name>
</gene>
<evidence type="ECO:0000313" key="2">
    <source>
        <dbReference type="Proteomes" id="UP000054324"/>
    </source>
</evidence>
<dbReference type="AlphaFoldDB" id="A0A074ZWL1"/>
<protein>
    <submittedName>
        <fullName evidence="1">Uncharacterized protein</fullName>
    </submittedName>
</protein>
<reference evidence="1 2" key="1">
    <citation type="submission" date="2013-11" db="EMBL/GenBank/DDBJ databases">
        <title>Opisthorchis viverrini - life in the bile duct.</title>
        <authorList>
            <person name="Young N.D."/>
            <person name="Nagarajan N."/>
            <person name="Lin S.J."/>
            <person name="Korhonen P.K."/>
            <person name="Jex A.R."/>
            <person name="Hall R.S."/>
            <person name="Safavi-Hemami H."/>
            <person name="Kaewkong W."/>
            <person name="Bertrand D."/>
            <person name="Gao S."/>
            <person name="Seet Q."/>
            <person name="Wongkham S."/>
            <person name="Teh B.T."/>
            <person name="Wongkham C."/>
            <person name="Intapan P.M."/>
            <person name="Maleewong W."/>
            <person name="Yang X."/>
            <person name="Hu M."/>
            <person name="Wang Z."/>
            <person name="Hofmann A."/>
            <person name="Sternberg P.W."/>
            <person name="Tan P."/>
            <person name="Wang J."/>
            <person name="Gasser R.B."/>
        </authorList>
    </citation>
    <scope>NUCLEOTIDE SEQUENCE [LARGE SCALE GENOMIC DNA]</scope>
</reference>
<evidence type="ECO:0000313" key="1">
    <source>
        <dbReference type="EMBL" id="KER31848.1"/>
    </source>
</evidence>
<keyword evidence="2" id="KW-1185">Reference proteome</keyword>
<dbReference type="GeneID" id="20316127"/>
<dbReference type="KEGG" id="ovi:T265_01939"/>
<proteinExistence type="predicted"/>
<organism evidence="1 2">
    <name type="scientific">Opisthorchis viverrini</name>
    <name type="common">Southeast Asian liver fluke</name>
    <dbReference type="NCBI Taxonomy" id="6198"/>
    <lineage>
        <taxon>Eukaryota</taxon>
        <taxon>Metazoa</taxon>
        <taxon>Spiralia</taxon>
        <taxon>Lophotrochozoa</taxon>
        <taxon>Platyhelminthes</taxon>
        <taxon>Trematoda</taxon>
        <taxon>Digenea</taxon>
        <taxon>Opisthorchiida</taxon>
        <taxon>Opisthorchiata</taxon>
        <taxon>Opisthorchiidae</taxon>
        <taxon>Opisthorchis</taxon>
    </lineage>
</organism>
<dbReference type="CTD" id="20316127"/>
<dbReference type="RefSeq" id="XP_009164341.1">
    <property type="nucleotide sequence ID" value="XM_009166077.1"/>
</dbReference>
<dbReference type="EMBL" id="KL596640">
    <property type="protein sequence ID" value="KER31848.1"/>
    <property type="molecule type" value="Genomic_DNA"/>
</dbReference>
<dbReference type="Proteomes" id="UP000054324">
    <property type="component" value="Unassembled WGS sequence"/>
</dbReference>